<organism evidence="2">
    <name type="scientific">Scylla olivacea</name>
    <name type="common">Orange mud crab</name>
    <name type="synonym">Cancer olivacea</name>
    <dbReference type="NCBI Taxonomy" id="85551"/>
    <lineage>
        <taxon>Eukaryota</taxon>
        <taxon>Metazoa</taxon>
        <taxon>Ecdysozoa</taxon>
        <taxon>Arthropoda</taxon>
        <taxon>Crustacea</taxon>
        <taxon>Multicrustacea</taxon>
        <taxon>Malacostraca</taxon>
        <taxon>Eumalacostraca</taxon>
        <taxon>Eucarida</taxon>
        <taxon>Decapoda</taxon>
        <taxon>Pleocyemata</taxon>
        <taxon>Brachyura</taxon>
        <taxon>Eubrachyura</taxon>
        <taxon>Portunoidea</taxon>
        <taxon>Portunidae</taxon>
        <taxon>Portuninae</taxon>
        <taxon>Scylla</taxon>
    </lineage>
</organism>
<accession>A0A0P4W211</accession>
<feature type="domain" description="Reverse transcriptase" evidence="1">
    <location>
        <begin position="491"/>
        <end position="754"/>
    </location>
</feature>
<proteinExistence type="predicted"/>
<dbReference type="Pfam" id="PF00078">
    <property type="entry name" value="RVT_1"/>
    <property type="match status" value="1"/>
</dbReference>
<sequence length="788" mass="89759">MTRLRIILHNVLSWETRKFDLINTYRRFDPDIILLTSHGLKTDSKLTIPGYRVYKRNTDSQPMDGVAIAIKTRIVHRIDDDFLSETLAVTTHTTDEPVTIATSYLPPRRPYLPHPDFLRLLRRETPVFIAGDLNARHPTLGTKSTNTVGRDLIQYLRHRTARHIGPQFPTYYGPLTATSPDIILTNSNNFLFHSIIPGPLTSSDHIPVIMDISTSPILTPTTASYVLHRTDWDAFQSDHDLQMTDHPDVSYGTLEDIDDALDRWTRTVKDAVARHVPQKTYRKTPGPRPSRNTILTQIQFQALRDRAARTGWTTTDYRRYTLLRQTLHELRRTEATTYWGRTVTDLTVKYKRPRQFWNRLKTLSGQSKQPNVYLIDDNGQKHHTDREKERLFTSIWEQVFRDNDDDDADADQNIVHEFMLTNSYRITPHHTADPARLTGSSHLDCSISTEELRAAVSSAKETSPGSSGIGKTILMHLPRIALQRLSHIFSAALSAGYFPDGLKGAVMRFIPKAGKSPNQPANYRPISLLEVPGKMLERVVGRRLRAHLEEGRWFNMAQYGFRQGRGTAHAIAVATETLAIHQAEGHRCNLVLRDVSKAFDRVWHMGLKYKILQLELPDPVERLLCDYLADRTARVKVGAHTGPPFRLEMGVPQGSVLSPMLYAVYTRDYPDAWHGLNVQYADDVSQVLFHPGRSRAMLNARTGRDIARVNSYEKRWKIKTNVGKFTVIPTSTLRPATLLVEDEEVEFKQRGASLVCRSHHEATSPTLHRGHLRQELPSLDSTASRTCQ</sequence>
<dbReference type="AlphaFoldDB" id="A0A0P4W211"/>
<dbReference type="SUPFAM" id="SSF56672">
    <property type="entry name" value="DNA/RNA polymerases"/>
    <property type="match status" value="1"/>
</dbReference>
<dbReference type="GO" id="GO:0003824">
    <property type="term" value="F:catalytic activity"/>
    <property type="evidence" value="ECO:0007669"/>
    <property type="project" value="InterPro"/>
</dbReference>
<evidence type="ECO:0000259" key="1">
    <source>
        <dbReference type="PROSITE" id="PS50878"/>
    </source>
</evidence>
<dbReference type="Gene3D" id="3.60.10.10">
    <property type="entry name" value="Endonuclease/exonuclease/phosphatase"/>
    <property type="match status" value="1"/>
</dbReference>
<dbReference type="PANTHER" id="PTHR19446">
    <property type="entry name" value="REVERSE TRANSCRIPTASES"/>
    <property type="match status" value="1"/>
</dbReference>
<dbReference type="InterPro" id="IPR043502">
    <property type="entry name" value="DNA/RNA_pol_sf"/>
</dbReference>
<dbReference type="InterPro" id="IPR036691">
    <property type="entry name" value="Endo/exonu/phosph_ase_sf"/>
</dbReference>
<dbReference type="InterPro" id="IPR005135">
    <property type="entry name" value="Endo/exonuclease/phosphatase"/>
</dbReference>
<protein>
    <recommendedName>
        <fullName evidence="1">Reverse transcriptase domain-containing protein</fullName>
    </recommendedName>
</protein>
<dbReference type="GO" id="GO:0071897">
    <property type="term" value="P:DNA biosynthetic process"/>
    <property type="evidence" value="ECO:0007669"/>
    <property type="project" value="UniProtKB-ARBA"/>
</dbReference>
<dbReference type="SUPFAM" id="SSF56219">
    <property type="entry name" value="DNase I-like"/>
    <property type="match status" value="1"/>
</dbReference>
<dbReference type="InterPro" id="IPR000477">
    <property type="entry name" value="RT_dom"/>
</dbReference>
<dbReference type="Pfam" id="PF14529">
    <property type="entry name" value="Exo_endo_phos_2"/>
    <property type="match status" value="1"/>
</dbReference>
<dbReference type="PROSITE" id="PS50878">
    <property type="entry name" value="RT_POL"/>
    <property type="match status" value="1"/>
</dbReference>
<dbReference type="CDD" id="cd01650">
    <property type="entry name" value="RT_nLTR_like"/>
    <property type="match status" value="1"/>
</dbReference>
<evidence type="ECO:0000313" key="2">
    <source>
        <dbReference type="EMBL" id="JAI59746.1"/>
    </source>
</evidence>
<dbReference type="EMBL" id="GDRN01094224">
    <property type="protein sequence ID" value="JAI59746.1"/>
    <property type="molecule type" value="Transcribed_RNA"/>
</dbReference>
<name>A0A0P4W211_SCYOL</name>
<reference evidence="2" key="1">
    <citation type="submission" date="2015-09" db="EMBL/GenBank/DDBJ databases">
        <title>Scylla olivacea transcriptome.</title>
        <authorList>
            <person name="Ikhwanuddin M."/>
        </authorList>
    </citation>
    <scope>NUCLEOTIDE SEQUENCE</scope>
</reference>